<dbReference type="InterPro" id="IPR013078">
    <property type="entry name" value="His_Pase_superF_clade-1"/>
</dbReference>
<dbReference type="Gene3D" id="3.40.50.1240">
    <property type="entry name" value="Phosphoglycerate mutase-like"/>
    <property type="match status" value="1"/>
</dbReference>
<dbReference type="Pfam" id="PF00300">
    <property type="entry name" value="His_Phos_1"/>
    <property type="match status" value="1"/>
</dbReference>
<sequence length="172" mass="20265">MALTLLRHAALPKENEHRYNGWTDLNIDPSLFDAQKVALLGKQKFDLIYSSDLVRCQQTLEMMGITEYITDERLREVRFKEEIEGLNFNEIEKLTSYKSSYIEQRESWHEYICDESQEAFEARIKEFLEALPENKEILICSHGGTLQQMMIMLGYAKNKIAYLEYIRIDNVI</sequence>
<dbReference type="AlphaFoldDB" id="A0A1W1C238"/>
<dbReference type="InterPro" id="IPR029033">
    <property type="entry name" value="His_PPase_superfam"/>
</dbReference>
<dbReference type="PANTHER" id="PTHR48100:SF1">
    <property type="entry name" value="HISTIDINE PHOSPHATASE FAMILY PROTEIN-RELATED"/>
    <property type="match status" value="1"/>
</dbReference>
<dbReference type="GO" id="GO:0005737">
    <property type="term" value="C:cytoplasm"/>
    <property type="evidence" value="ECO:0007669"/>
    <property type="project" value="TreeGrafter"/>
</dbReference>
<dbReference type="EMBL" id="FPHI01000021">
    <property type="protein sequence ID" value="SFV59814.1"/>
    <property type="molecule type" value="Genomic_DNA"/>
</dbReference>
<protein>
    <submittedName>
        <fullName evidence="1">Phosphoglycerate mutase family</fullName>
    </submittedName>
</protein>
<organism evidence="1">
    <name type="scientific">hydrothermal vent metagenome</name>
    <dbReference type="NCBI Taxonomy" id="652676"/>
    <lineage>
        <taxon>unclassified sequences</taxon>
        <taxon>metagenomes</taxon>
        <taxon>ecological metagenomes</taxon>
    </lineage>
</organism>
<dbReference type="CDD" id="cd07067">
    <property type="entry name" value="HP_PGM_like"/>
    <property type="match status" value="1"/>
</dbReference>
<evidence type="ECO:0000313" key="1">
    <source>
        <dbReference type="EMBL" id="SFV59814.1"/>
    </source>
</evidence>
<name>A0A1W1C238_9ZZZZ</name>
<accession>A0A1W1C238</accession>
<dbReference type="InterPro" id="IPR050275">
    <property type="entry name" value="PGM_Phosphatase"/>
</dbReference>
<dbReference type="PANTHER" id="PTHR48100">
    <property type="entry name" value="BROAD-SPECIFICITY PHOSPHATASE YOR283W-RELATED"/>
    <property type="match status" value="1"/>
</dbReference>
<reference evidence="1" key="1">
    <citation type="submission" date="2016-10" db="EMBL/GenBank/DDBJ databases">
        <authorList>
            <person name="de Groot N.N."/>
        </authorList>
    </citation>
    <scope>NUCLEOTIDE SEQUENCE</scope>
</reference>
<dbReference type="SMART" id="SM00855">
    <property type="entry name" value="PGAM"/>
    <property type="match status" value="1"/>
</dbReference>
<dbReference type="SUPFAM" id="SSF53254">
    <property type="entry name" value="Phosphoglycerate mutase-like"/>
    <property type="match status" value="1"/>
</dbReference>
<dbReference type="GO" id="GO:0016791">
    <property type="term" value="F:phosphatase activity"/>
    <property type="evidence" value="ECO:0007669"/>
    <property type="project" value="TreeGrafter"/>
</dbReference>
<gene>
    <name evidence="1" type="ORF">MNB_SV-3-675</name>
</gene>
<proteinExistence type="predicted"/>